<proteinExistence type="predicted"/>
<dbReference type="RefSeq" id="WP_072878141.1">
    <property type="nucleotide sequence ID" value="NZ_FQVT01000003.1"/>
</dbReference>
<dbReference type="SUPFAM" id="SSF52266">
    <property type="entry name" value="SGNH hydrolase"/>
    <property type="match status" value="1"/>
</dbReference>
<evidence type="ECO:0000256" key="1">
    <source>
        <dbReference type="SAM" id="Phobius"/>
    </source>
</evidence>
<reference evidence="3" key="1">
    <citation type="submission" date="2016-11" db="EMBL/GenBank/DDBJ databases">
        <authorList>
            <person name="Varghese N."/>
            <person name="Submissions S."/>
        </authorList>
    </citation>
    <scope>NUCLEOTIDE SEQUENCE [LARGE SCALE GENOMIC DNA]</scope>
    <source>
        <strain evidence="3">DSM 24579</strain>
    </source>
</reference>
<gene>
    <name evidence="2" type="ORF">SAMN05444483_103207</name>
</gene>
<feature type="transmembrane region" description="Helical" evidence="1">
    <location>
        <begin position="9"/>
        <end position="29"/>
    </location>
</feature>
<evidence type="ECO:0000313" key="3">
    <source>
        <dbReference type="Proteomes" id="UP000183945"/>
    </source>
</evidence>
<dbReference type="OrthoDB" id="9761723at2"/>
<name>A0A1M5FIR0_SALEC</name>
<organism evidence="2 3">
    <name type="scientific">Salegentibacter echinorum</name>
    <dbReference type="NCBI Taxonomy" id="1073325"/>
    <lineage>
        <taxon>Bacteria</taxon>
        <taxon>Pseudomonadati</taxon>
        <taxon>Bacteroidota</taxon>
        <taxon>Flavobacteriia</taxon>
        <taxon>Flavobacteriales</taxon>
        <taxon>Flavobacteriaceae</taxon>
        <taxon>Salegentibacter</taxon>
    </lineage>
</organism>
<keyword evidence="3" id="KW-1185">Reference proteome</keyword>
<accession>A0A1M5FIR0</accession>
<dbReference type="Proteomes" id="UP000183945">
    <property type="component" value="Unassembled WGS sequence"/>
</dbReference>
<dbReference type="STRING" id="1073325.SAMN05444483_103207"/>
<sequence length="303" mass="35317">MKKFLKKLLLFLVITSCFYTLLIGFWGYYVPAPLRRNLIYNPQEGYLDKKLSEIEKFKNVDVVFLGSSHAYRGFDTRIFKNHDISSFNLGSSAQTHIQTKYLLNTYLKNLRPKLVIYEVYPEMFTIDGVESTINIVSATDNINSGILKLLFQTKDIRSLNTALFSLFEPSDSIVINPVFSEEDLYVSGGFVEKKLNYNSEAAVRKEWKPLKKQLAAFKENINFLKSHNIPYLLVQAPYTFEYSNYNRIEKFLSEDGIYYNFNDIVDLSANRDFYDDSHLNQIGVEKFNRELIRIIDSLELLKE</sequence>
<dbReference type="AlphaFoldDB" id="A0A1M5FIR0"/>
<protein>
    <submittedName>
        <fullName evidence="2">Uncharacterized protein</fullName>
    </submittedName>
</protein>
<evidence type="ECO:0000313" key="2">
    <source>
        <dbReference type="EMBL" id="SHF91299.1"/>
    </source>
</evidence>
<dbReference type="EMBL" id="FQVT01000003">
    <property type="protein sequence ID" value="SHF91299.1"/>
    <property type="molecule type" value="Genomic_DNA"/>
</dbReference>
<keyword evidence="1" id="KW-0812">Transmembrane</keyword>
<keyword evidence="1" id="KW-0472">Membrane</keyword>
<keyword evidence="1" id="KW-1133">Transmembrane helix</keyword>